<accession>A0A6C0BJB3</accession>
<sequence length="242" mass="26283">MSIPTASAIHSKTPEPHVEVSAILAALKDMDLENLFKVMKVVTAETEKKSKEAAKVVAKGKAKASAKAAKRASAVKGVMPPHLMKPRAWVEFVLAYGRKNGWEAFTAQQTHKDKDTGMKVIETIEMPGSVLHEGVHIFEGSISEKDPKGKTLIQKDAMSLSKVWWAQKTEEGTHEELYREFEAQYVPTVAAEAEEEIEVDISVPAAVTVVAPVAPVVPVAAPVAVLVEEPKKVTKKGKKVDL</sequence>
<protein>
    <submittedName>
        <fullName evidence="1">Uncharacterized protein</fullName>
    </submittedName>
</protein>
<organism evidence="1">
    <name type="scientific">viral metagenome</name>
    <dbReference type="NCBI Taxonomy" id="1070528"/>
    <lineage>
        <taxon>unclassified sequences</taxon>
        <taxon>metagenomes</taxon>
        <taxon>organismal metagenomes</taxon>
    </lineage>
</organism>
<dbReference type="EMBL" id="MN739161">
    <property type="protein sequence ID" value="QHS91423.1"/>
    <property type="molecule type" value="Genomic_DNA"/>
</dbReference>
<proteinExistence type="predicted"/>
<reference evidence="1" key="1">
    <citation type="journal article" date="2020" name="Nature">
        <title>Giant virus diversity and host interactions through global metagenomics.</title>
        <authorList>
            <person name="Schulz F."/>
            <person name="Roux S."/>
            <person name="Paez-Espino D."/>
            <person name="Jungbluth S."/>
            <person name="Walsh D.A."/>
            <person name="Denef V.J."/>
            <person name="McMahon K.D."/>
            <person name="Konstantinidis K.T."/>
            <person name="Eloe-Fadrosh E.A."/>
            <person name="Kyrpides N.C."/>
            <person name="Woyke T."/>
        </authorList>
    </citation>
    <scope>NUCLEOTIDE SEQUENCE</scope>
    <source>
        <strain evidence="1">GVMAG-M-3300013004-44</strain>
    </source>
</reference>
<name>A0A6C0BJB3_9ZZZZ</name>
<dbReference type="AlphaFoldDB" id="A0A6C0BJB3"/>
<evidence type="ECO:0000313" key="1">
    <source>
        <dbReference type="EMBL" id="QHS91423.1"/>
    </source>
</evidence>